<dbReference type="Proteomes" id="UP000095286">
    <property type="component" value="Unplaced"/>
</dbReference>
<accession>A0AC35TTD1</accession>
<name>A0AC35TTD1_9BILA</name>
<evidence type="ECO:0000313" key="1">
    <source>
        <dbReference type="Proteomes" id="UP000095286"/>
    </source>
</evidence>
<protein>
    <submittedName>
        <fullName evidence="2">Serpentine receptor class gamma</fullName>
    </submittedName>
</protein>
<sequence>MLVETIFCFAIEINPLFIGAQYTISQTDGQLFSDYLSYDYLLFLYAKEFATYTFLTILNIVLTTMNYLKIKNKDWSADAKGKLEKTLLYYSFVVFLAFLLLETYFIFRLIAKITESQALTVFALDYFTFAVDFATLVDVPVMLAVNRNMRSHLLAYFRMGQTDIIHVKSNVRTGTIQNKSIVNCKVWFIYNPEIIKSLYSCDALSDEDWRKFERSDMAMGVLCIIMGVIYELMYIPVLLVIRQEEFQKNSA</sequence>
<evidence type="ECO:0000313" key="2">
    <source>
        <dbReference type="WBParaSite" id="RSKR_0000389150.1"/>
    </source>
</evidence>
<reference evidence="2" key="1">
    <citation type="submission" date="2016-11" db="UniProtKB">
        <authorList>
            <consortium name="WormBaseParasite"/>
        </authorList>
    </citation>
    <scope>IDENTIFICATION</scope>
    <source>
        <strain evidence="2">KR3021</strain>
    </source>
</reference>
<dbReference type="WBParaSite" id="RSKR_0000389150.1">
    <property type="protein sequence ID" value="RSKR_0000389150.1"/>
    <property type="gene ID" value="RSKR_0000389150"/>
</dbReference>
<proteinExistence type="predicted"/>
<organism evidence="1 2">
    <name type="scientific">Rhabditophanes sp. KR3021</name>
    <dbReference type="NCBI Taxonomy" id="114890"/>
    <lineage>
        <taxon>Eukaryota</taxon>
        <taxon>Metazoa</taxon>
        <taxon>Ecdysozoa</taxon>
        <taxon>Nematoda</taxon>
        <taxon>Chromadorea</taxon>
        <taxon>Rhabditida</taxon>
        <taxon>Tylenchina</taxon>
        <taxon>Panagrolaimomorpha</taxon>
        <taxon>Strongyloidoidea</taxon>
        <taxon>Alloionematidae</taxon>
        <taxon>Rhabditophanes</taxon>
    </lineage>
</organism>